<keyword evidence="3" id="KW-1185">Reference proteome</keyword>
<protein>
    <recommendedName>
        <fullName evidence="1">N-acetyltransferase domain-containing protein</fullName>
    </recommendedName>
</protein>
<dbReference type="PANTHER" id="PTHR46067:SF20">
    <property type="entry name" value="N-ACETYLTRANSFERASE DOMAIN-CONTAINING PROTEIN"/>
    <property type="match status" value="1"/>
</dbReference>
<name>A0A9J5Z8M1_SOLCO</name>
<organism evidence="2 3">
    <name type="scientific">Solanum commersonii</name>
    <name type="common">Commerson's wild potato</name>
    <name type="synonym">Commerson's nightshade</name>
    <dbReference type="NCBI Taxonomy" id="4109"/>
    <lineage>
        <taxon>Eukaryota</taxon>
        <taxon>Viridiplantae</taxon>
        <taxon>Streptophyta</taxon>
        <taxon>Embryophyta</taxon>
        <taxon>Tracheophyta</taxon>
        <taxon>Spermatophyta</taxon>
        <taxon>Magnoliopsida</taxon>
        <taxon>eudicotyledons</taxon>
        <taxon>Gunneridae</taxon>
        <taxon>Pentapetalae</taxon>
        <taxon>asterids</taxon>
        <taxon>lamiids</taxon>
        <taxon>Solanales</taxon>
        <taxon>Solanaceae</taxon>
        <taxon>Solanoideae</taxon>
        <taxon>Solaneae</taxon>
        <taxon>Solanum</taxon>
    </lineage>
</organism>
<dbReference type="PROSITE" id="PS51186">
    <property type="entry name" value="GNAT"/>
    <property type="match status" value="2"/>
</dbReference>
<dbReference type="OrthoDB" id="630895at2759"/>
<reference evidence="2 3" key="1">
    <citation type="submission" date="2020-09" db="EMBL/GenBank/DDBJ databases">
        <title>De no assembly of potato wild relative species, Solanum commersonii.</title>
        <authorList>
            <person name="Cho K."/>
        </authorList>
    </citation>
    <scope>NUCLEOTIDE SEQUENCE [LARGE SCALE GENOMIC DNA]</scope>
    <source>
        <strain evidence="2">LZ3.2</strain>
        <tissue evidence="2">Leaf</tissue>
    </source>
</reference>
<evidence type="ECO:0000259" key="1">
    <source>
        <dbReference type="PROSITE" id="PS51186"/>
    </source>
</evidence>
<dbReference type="AlphaFoldDB" id="A0A9J5Z8M1"/>
<feature type="domain" description="N-acetyltransferase" evidence="1">
    <location>
        <begin position="6"/>
        <end position="163"/>
    </location>
</feature>
<dbReference type="Pfam" id="PF13302">
    <property type="entry name" value="Acetyltransf_3"/>
    <property type="match status" value="2"/>
</dbReference>
<dbReference type="PANTHER" id="PTHR46067">
    <property type="entry name" value="ACYL-COA N-ACYLTRANSFERASES (NAT) SUPERFAMILY PROTEIN"/>
    <property type="match status" value="1"/>
</dbReference>
<accession>A0A9J5Z8M1</accession>
<sequence length="307" mass="35078">MESSRISLRPFRLTDVDDILLWAGDKRVTSTIRWDTLTTKEEALSFIKEVCVPQPWHVSICIDDRSIGFLWVIHPAMSDDIEAVEIGYAIAVEYWGQGIATKALKMAIPRIFNDFPQIVKIIACAISKNKASHRVLEKAGFHYERSLTWHGDFKEYGNKSSRISLRPFRLTDVDDILLWAGDKRVTSTIRWDTLTTKEEALSFIKEVCVPQPWHVSICIDDRSIGFLWVIHPAMSDDIEAVEIGYAIAVEYWGQGIATKALKMAIPRIFNDFPQIVKIIACAISKNKASHRVLEKAGFHYDMIYINY</sequence>
<comment type="caution">
    <text evidence="2">The sequence shown here is derived from an EMBL/GenBank/DDBJ whole genome shotgun (WGS) entry which is preliminary data.</text>
</comment>
<dbReference type="EMBL" id="JACXVP010000004">
    <property type="protein sequence ID" value="KAG5609002.1"/>
    <property type="molecule type" value="Genomic_DNA"/>
</dbReference>
<dbReference type="InterPro" id="IPR000182">
    <property type="entry name" value="GNAT_dom"/>
</dbReference>
<dbReference type="SUPFAM" id="SSF55729">
    <property type="entry name" value="Acyl-CoA N-acyltransferases (Nat)"/>
    <property type="match status" value="2"/>
</dbReference>
<dbReference type="InterPro" id="IPR016181">
    <property type="entry name" value="Acyl_CoA_acyltransferase"/>
</dbReference>
<dbReference type="GO" id="GO:0016747">
    <property type="term" value="F:acyltransferase activity, transferring groups other than amino-acyl groups"/>
    <property type="evidence" value="ECO:0007669"/>
    <property type="project" value="InterPro"/>
</dbReference>
<evidence type="ECO:0000313" key="3">
    <source>
        <dbReference type="Proteomes" id="UP000824120"/>
    </source>
</evidence>
<dbReference type="Gene3D" id="3.40.630.30">
    <property type="match status" value="2"/>
</dbReference>
<proteinExistence type="predicted"/>
<evidence type="ECO:0000313" key="2">
    <source>
        <dbReference type="EMBL" id="KAG5609002.1"/>
    </source>
</evidence>
<dbReference type="Proteomes" id="UP000824120">
    <property type="component" value="Chromosome 4"/>
</dbReference>
<feature type="domain" description="N-acetyltransferase" evidence="1">
    <location>
        <begin position="163"/>
        <end position="307"/>
    </location>
</feature>
<gene>
    <name evidence="2" type="ORF">H5410_020283</name>
</gene>